<protein>
    <submittedName>
        <fullName evidence="3">Uncharacterized protein</fullName>
    </submittedName>
</protein>
<evidence type="ECO:0000256" key="1">
    <source>
        <dbReference type="SAM" id="Coils"/>
    </source>
</evidence>
<evidence type="ECO:0000313" key="3">
    <source>
        <dbReference type="EMBL" id="GAU24645.1"/>
    </source>
</evidence>
<organism evidence="3 4">
    <name type="scientific">Trifolium subterraneum</name>
    <name type="common">Subterranean clover</name>
    <dbReference type="NCBI Taxonomy" id="3900"/>
    <lineage>
        <taxon>Eukaryota</taxon>
        <taxon>Viridiplantae</taxon>
        <taxon>Streptophyta</taxon>
        <taxon>Embryophyta</taxon>
        <taxon>Tracheophyta</taxon>
        <taxon>Spermatophyta</taxon>
        <taxon>Magnoliopsida</taxon>
        <taxon>eudicotyledons</taxon>
        <taxon>Gunneridae</taxon>
        <taxon>Pentapetalae</taxon>
        <taxon>rosids</taxon>
        <taxon>fabids</taxon>
        <taxon>Fabales</taxon>
        <taxon>Fabaceae</taxon>
        <taxon>Papilionoideae</taxon>
        <taxon>50 kb inversion clade</taxon>
        <taxon>NPAAA clade</taxon>
        <taxon>Hologalegina</taxon>
        <taxon>IRL clade</taxon>
        <taxon>Trifolieae</taxon>
        <taxon>Trifolium</taxon>
    </lineage>
</organism>
<reference evidence="4" key="1">
    <citation type="journal article" date="2017" name="Front. Plant Sci.">
        <title>Climate Clever Clovers: New Paradigm to Reduce the Environmental Footprint of Ruminants by Breeding Low Methanogenic Forages Utilizing Haplotype Variation.</title>
        <authorList>
            <person name="Kaur P."/>
            <person name="Appels R."/>
            <person name="Bayer P.E."/>
            <person name="Keeble-Gagnere G."/>
            <person name="Wang J."/>
            <person name="Hirakawa H."/>
            <person name="Shirasawa K."/>
            <person name="Vercoe P."/>
            <person name="Stefanova K."/>
            <person name="Durmic Z."/>
            <person name="Nichols P."/>
            <person name="Revell C."/>
            <person name="Isobe S.N."/>
            <person name="Edwards D."/>
            <person name="Erskine W."/>
        </authorList>
    </citation>
    <scope>NUCLEOTIDE SEQUENCE [LARGE SCALE GENOMIC DNA]</scope>
    <source>
        <strain evidence="4">cv. Daliak</strain>
    </source>
</reference>
<dbReference type="Proteomes" id="UP000242715">
    <property type="component" value="Unassembled WGS sequence"/>
</dbReference>
<feature type="region of interest" description="Disordered" evidence="2">
    <location>
        <begin position="387"/>
        <end position="409"/>
    </location>
</feature>
<dbReference type="AlphaFoldDB" id="A0A2Z6MMI2"/>
<feature type="compositionally biased region" description="Basic and acidic residues" evidence="2">
    <location>
        <begin position="399"/>
        <end position="409"/>
    </location>
</feature>
<accession>A0A2Z6MMI2</accession>
<evidence type="ECO:0000313" key="4">
    <source>
        <dbReference type="Proteomes" id="UP000242715"/>
    </source>
</evidence>
<proteinExistence type="predicted"/>
<dbReference type="PANTHER" id="PTHR36390:SF1">
    <property type="entry name" value="MYOSIN HEAVY CHAIN-LIKE PROTEIN"/>
    <property type="match status" value="1"/>
</dbReference>
<feature type="coiled-coil region" evidence="1">
    <location>
        <begin position="305"/>
        <end position="357"/>
    </location>
</feature>
<keyword evidence="1" id="KW-0175">Coiled coil</keyword>
<dbReference type="PANTHER" id="PTHR36390">
    <property type="entry name" value="MYOSIN HEAVY CHAIN-LIKE PROTEIN"/>
    <property type="match status" value="1"/>
</dbReference>
<dbReference type="OrthoDB" id="2020741at2759"/>
<dbReference type="EMBL" id="DF973294">
    <property type="protein sequence ID" value="GAU24645.1"/>
    <property type="molecule type" value="Genomic_DNA"/>
</dbReference>
<sequence>MSNCCITDSDFPLIGEELVQLGTKFREHRKKEKYVLENSHSQSSQVPTQILEVERHEKSLSIAHMEDKKYIQRLEKELLNCSQEIDYLQDQLSARNTEVTYLEERVRDLEMEFKEKEDLRKEVSSLKEELKISISQQLSLVQELETKEVELEQSALTMEESFSSMALESQFEVESTKLDMMTLEQSLFEARKIQEETLEENNRMSRLIDKLQDALQDAQKAIISLNEENKVIKKKLDTANMNTRLFSQKVEDWLENKDRLQIKDQSSVSEQRRKGEDTRIYGEILGPLLGILAMKLDPASELNGKKEMSCQIQEYEFLVEKLKDELRAEKLRAKEEAEDLVQEMAELRYQLTGLLDEECKRRACIEHASLQRIAELEAQTGIVRSLSGPALKNGPSRDCSLEKHPWQEN</sequence>
<keyword evidence="4" id="KW-1185">Reference proteome</keyword>
<name>A0A2Z6MMI2_TRISU</name>
<evidence type="ECO:0000256" key="2">
    <source>
        <dbReference type="SAM" id="MobiDB-lite"/>
    </source>
</evidence>
<feature type="coiled-coil region" evidence="1">
    <location>
        <begin position="194"/>
        <end position="242"/>
    </location>
</feature>
<feature type="coiled-coil region" evidence="1">
    <location>
        <begin position="71"/>
        <end position="161"/>
    </location>
</feature>
<gene>
    <name evidence="3" type="ORF">TSUD_208710</name>
</gene>